<sequence>MHRALTVPQVLHLICLEIGSSRGSELGKNASRDLAVLARTCTLISKPALDVLWQFQDTIIPLLDCMPPTIWQKDRSLRRPIIPSDWERPRIYMHRVQFLSCTDASFPPGIDVPGLFEILRLSLPTQYLFPNLRGLRWIFNQIPALPLVPLVLAPGIKVIAIGTFKSIPHLIILAALSARCPYLTTVKLLQPDSPERDQLQAVSFFVRRLTHIQALEVANLDQAGFEHLVRAPHLHTLIVKSPSITPAFLLPNDPVQNFASLRYLVLKFTPLQSVLAFIRALSRSSPILSFSPLTSLTVDVSPPPDASSLMQIYVALKINLPRATLTTLRITSRSLPNRPTFQVEPPAITIATVRYLFHFSNLTRVGLRPPTGVDLTDDDVLAMTEAWPNLEHLSLRSRSNAHPLRTTLLSLFHFAQRCPQLETLEMSLDASIVPEVGNRYTRVLQHSLIQWEVADSPITSALSVARFLSGLFPELFEIYTKMQDVEAAGEHVAQWAEVVEMLPICHEMRGEERHWVHRHGCDCDSRAESVEL</sequence>
<name>A0AAD7HZD5_9AGAR</name>
<dbReference type="EMBL" id="JARKIB010000151">
    <property type="protein sequence ID" value="KAJ7731608.1"/>
    <property type="molecule type" value="Genomic_DNA"/>
</dbReference>
<organism evidence="1 2">
    <name type="scientific">Mycena metata</name>
    <dbReference type="NCBI Taxonomy" id="1033252"/>
    <lineage>
        <taxon>Eukaryota</taxon>
        <taxon>Fungi</taxon>
        <taxon>Dikarya</taxon>
        <taxon>Basidiomycota</taxon>
        <taxon>Agaricomycotina</taxon>
        <taxon>Agaricomycetes</taxon>
        <taxon>Agaricomycetidae</taxon>
        <taxon>Agaricales</taxon>
        <taxon>Marasmiineae</taxon>
        <taxon>Mycenaceae</taxon>
        <taxon>Mycena</taxon>
    </lineage>
</organism>
<reference evidence="1" key="1">
    <citation type="submission" date="2023-03" db="EMBL/GenBank/DDBJ databases">
        <title>Massive genome expansion in bonnet fungi (Mycena s.s.) driven by repeated elements and novel gene families across ecological guilds.</title>
        <authorList>
            <consortium name="Lawrence Berkeley National Laboratory"/>
            <person name="Harder C.B."/>
            <person name="Miyauchi S."/>
            <person name="Viragh M."/>
            <person name="Kuo A."/>
            <person name="Thoen E."/>
            <person name="Andreopoulos B."/>
            <person name="Lu D."/>
            <person name="Skrede I."/>
            <person name="Drula E."/>
            <person name="Henrissat B."/>
            <person name="Morin E."/>
            <person name="Kohler A."/>
            <person name="Barry K."/>
            <person name="LaButti K."/>
            <person name="Morin E."/>
            <person name="Salamov A."/>
            <person name="Lipzen A."/>
            <person name="Mereny Z."/>
            <person name="Hegedus B."/>
            <person name="Baldrian P."/>
            <person name="Stursova M."/>
            <person name="Weitz H."/>
            <person name="Taylor A."/>
            <person name="Grigoriev I.V."/>
            <person name="Nagy L.G."/>
            <person name="Martin F."/>
            <person name="Kauserud H."/>
        </authorList>
    </citation>
    <scope>NUCLEOTIDE SEQUENCE</scope>
    <source>
        <strain evidence="1">CBHHK182m</strain>
    </source>
</reference>
<proteinExistence type="predicted"/>
<dbReference type="AlphaFoldDB" id="A0AAD7HZD5"/>
<gene>
    <name evidence="1" type="ORF">B0H16DRAFT_200727</name>
</gene>
<protein>
    <recommendedName>
        <fullName evidence="3">F-box domain-containing protein</fullName>
    </recommendedName>
</protein>
<dbReference type="SUPFAM" id="SSF52047">
    <property type="entry name" value="RNI-like"/>
    <property type="match status" value="1"/>
</dbReference>
<keyword evidence="2" id="KW-1185">Reference proteome</keyword>
<evidence type="ECO:0000313" key="2">
    <source>
        <dbReference type="Proteomes" id="UP001215598"/>
    </source>
</evidence>
<accession>A0AAD7HZD5</accession>
<dbReference type="Proteomes" id="UP001215598">
    <property type="component" value="Unassembled WGS sequence"/>
</dbReference>
<evidence type="ECO:0000313" key="1">
    <source>
        <dbReference type="EMBL" id="KAJ7731608.1"/>
    </source>
</evidence>
<evidence type="ECO:0008006" key="3">
    <source>
        <dbReference type="Google" id="ProtNLM"/>
    </source>
</evidence>
<dbReference type="InterPro" id="IPR032675">
    <property type="entry name" value="LRR_dom_sf"/>
</dbReference>
<comment type="caution">
    <text evidence="1">The sequence shown here is derived from an EMBL/GenBank/DDBJ whole genome shotgun (WGS) entry which is preliminary data.</text>
</comment>
<dbReference type="Gene3D" id="3.80.10.10">
    <property type="entry name" value="Ribonuclease Inhibitor"/>
    <property type="match status" value="1"/>
</dbReference>